<dbReference type="Gene3D" id="3.90.25.10">
    <property type="entry name" value="UDP-galactose 4-epimerase, domain 1"/>
    <property type="match status" value="1"/>
</dbReference>
<dbReference type="PANTHER" id="PTHR43238:SF1">
    <property type="entry name" value="GDP-L-FUCOSE SYNTHASE"/>
    <property type="match status" value="1"/>
</dbReference>
<comment type="caution">
    <text evidence="1">The sequence shown here is derived from an EMBL/GenBank/DDBJ whole genome shotgun (WGS) entry which is preliminary data.</text>
</comment>
<name>A0AAE1ZL37_SCHME</name>
<dbReference type="Proteomes" id="UP001292079">
    <property type="component" value="Unassembled WGS sequence"/>
</dbReference>
<dbReference type="PANTHER" id="PTHR43238">
    <property type="entry name" value="GDP-L-FUCOSE SYNTHASE"/>
    <property type="match status" value="1"/>
</dbReference>
<feature type="non-terminal residue" evidence="1">
    <location>
        <position position="51"/>
    </location>
</feature>
<proteinExistence type="predicted"/>
<dbReference type="EMBL" id="JALJAT010000001">
    <property type="protein sequence ID" value="KAK4475847.1"/>
    <property type="molecule type" value="Genomic_DNA"/>
</dbReference>
<reference evidence="1" key="1">
    <citation type="submission" date="2022-04" db="EMBL/GenBank/DDBJ databases">
        <authorList>
            <person name="Xu L."/>
            <person name="Lv Z."/>
        </authorList>
    </citation>
    <scope>NUCLEOTIDE SEQUENCE</scope>
    <source>
        <strain evidence="1">LV_2022a</strain>
    </source>
</reference>
<dbReference type="GO" id="GO:0050577">
    <property type="term" value="F:GDP-L-fucose synthase activity"/>
    <property type="evidence" value="ECO:0007669"/>
    <property type="project" value="TreeGrafter"/>
</dbReference>
<protein>
    <recommendedName>
        <fullName evidence="3">GDP-L-fucose synthase</fullName>
    </recommendedName>
</protein>
<keyword evidence="2" id="KW-1185">Reference proteome</keyword>
<sequence>FDPTKADGQFKKTANASKLRRLYPDFKFTPFEQAIEYTCKWFCENYATVRC</sequence>
<gene>
    <name evidence="1" type="ORF">MN116_001097</name>
</gene>
<dbReference type="AlphaFoldDB" id="A0AAE1ZL37"/>
<reference evidence="1" key="2">
    <citation type="journal article" date="2023" name="Infect Dis Poverty">
        <title>Chromosome-scale genome of the human blood fluke Schistosoma mekongi and its implications for public health.</title>
        <authorList>
            <person name="Zhou M."/>
            <person name="Xu L."/>
            <person name="Xu D."/>
            <person name="Chen W."/>
            <person name="Khan J."/>
            <person name="Hu Y."/>
            <person name="Huang H."/>
            <person name="Wei H."/>
            <person name="Zhang Y."/>
            <person name="Chusongsang P."/>
            <person name="Tanasarnprasert K."/>
            <person name="Hu X."/>
            <person name="Limpanont Y."/>
            <person name="Lv Z."/>
        </authorList>
    </citation>
    <scope>NUCLEOTIDE SEQUENCE</scope>
    <source>
        <strain evidence="1">LV_2022a</strain>
    </source>
</reference>
<evidence type="ECO:0000313" key="1">
    <source>
        <dbReference type="EMBL" id="KAK4475847.1"/>
    </source>
</evidence>
<accession>A0AAE1ZL37</accession>
<evidence type="ECO:0008006" key="3">
    <source>
        <dbReference type="Google" id="ProtNLM"/>
    </source>
</evidence>
<organism evidence="1 2">
    <name type="scientific">Schistosoma mekongi</name>
    <name type="common">Parasitic worm</name>
    <dbReference type="NCBI Taxonomy" id="38744"/>
    <lineage>
        <taxon>Eukaryota</taxon>
        <taxon>Metazoa</taxon>
        <taxon>Spiralia</taxon>
        <taxon>Lophotrochozoa</taxon>
        <taxon>Platyhelminthes</taxon>
        <taxon>Trematoda</taxon>
        <taxon>Digenea</taxon>
        <taxon>Strigeidida</taxon>
        <taxon>Schistosomatoidea</taxon>
        <taxon>Schistosomatidae</taxon>
        <taxon>Schistosoma</taxon>
    </lineage>
</organism>
<evidence type="ECO:0000313" key="2">
    <source>
        <dbReference type="Proteomes" id="UP001292079"/>
    </source>
</evidence>